<keyword evidence="4" id="KW-0680">Restriction system</keyword>
<dbReference type="OrthoDB" id="9813719at2"/>
<proteinExistence type="inferred from homology"/>
<dbReference type="NCBIfam" id="TIGR00675">
    <property type="entry name" value="dcm"/>
    <property type="match status" value="1"/>
</dbReference>
<evidence type="ECO:0000256" key="4">
    <source>
        <dbReference type="ARBA" id="ARBA00022747"/>
    </source>
</evidence>
<organism evidence="8 9">
    <name type="scientific">Bifidobacterium merycicum</name>
    <dbReference type="NCBI Taxonomy" id="78345"/>
    <lineage>
        <taxon>Bacteria</taxon>
        <taxon>Bacillati</taxon>
        <taxon>Actinomycetota</taxon>
        <taxon>Actinomycetes</taxon>
        <taxon>Bifidobacteriales</taxon>
        <taxon>Bifidobacteriaceae</taxon>
        <taxon>Bifidobacterium</taxon>
    </lineage>
</organism>
<dbReference type="GO" id="GO:0003886">
    <property type="term" value="F:DNA (cytosine-5-)-methyltransferase activity"/>
    <property type="evidence" value="ECO:0007669"/>
    <property type="project" value="UniProtKB-EC"/>
</dbReference>
<evidence type="ECO:0000256" key="2">
    <source>
        <dbReference type="ARBA" id="ARBA00022679"/>
    </source>
</evidence>
<dbReference type="eggNOG" id="COG0270">
    <property type="taxonomic scope" value="Bacteria"/>
</dbReference>
<comment type="catalytic activity">
    <reaction evidence="7">
        <text>a 2'-deoxycytidine in DNA + S-adenosyl-L-methionine = a 5-methyl-2'-deoxycytidine in DNA + S-adenosyl-L-homocysteine + H(+)</text>
        <dbReference type="Rhea" id="RHEA:13681"/>
        <dbReference type="Rhea" id="RHEA-COMP:11369"/>
        <dbReference type="Rhea" id="RHEA-COMP:11370"/>
        <dbReference type="ChEBI" id="CHEBI:15378"/>
        <dbReference type="ChEBI" id="CHEBI:57856"/>
        <dbReference type="ChEBI" id="CHEBI:59789"/>
        <dbReference type="ChEBI" id="CHEBI:85452"/>
        <dbReference type="ChEBI" id="CHEBI:85454"/>
        <dbReference type="EC" id="2.1.1.37"/>
    </reaction>
</comment>
<dbReference type="PROSITE" id="PS51679">
    <property type="entry name" value="SAM_MT_C5"/>
    <property type="match status" value="1"/>
</dbReference>
<dbReference type="STRING" id="78345.BMERY_0176"/>
<feature type="active site" evidence="5">
    <location>
        <position position="103"/>
    </location>
</feature>
<evidence type="ECO:0000256" key="1">
    <source>
        <dbReference type="ARBA" id="ARBA00022603"/>
    </source>
</evidence>
<keyword evidence="1 5" id="KW-0489">Methyltransferase</keyword>
<dbReference type="REBASE" id="384938">
    <property type="entry name" value="M.Bme11341ORF176P"/>
</dbReference>
<reference evidence="8 9" key="1">
    <citation type="submission" date="2014-03" db="EMBL/GenBank/DDBJ databases">
        <title>Genomics of Bifidobacteria.</title>
        <authorList>
            <person name="Ventura M."/>
            <person name="Milani C."/>
            <person name="Lugli G.A."/>
        </authorList>
    </citation>
    <scope>NUCLEOTIDE SEQUENCE [LARGE SCALE GENOMIC DNA]</scope>
    <source>
        <strain evidence="8 9">LMG 11341</strain>
    </source>
</reference>
<dbReference type="PRINTS" id="PR00105">
    <property type="entry name" value="C5METTRFRASE"/>
</dbReference>
<keyword evidence="9" id="KW-1185">Reference proteome</keyword>
<evidence type="ECO:0000313" key="9">
    <source>
        <dbReference type="Proteomes" id="UP000029060"/>
    </source>
</evidence>
<comment type="caution">
    <text evidence="8">The sequence shown here is derived from an EMBL/GenBank/DDBJ whole genome shotgun (WGS) entry which is preliminary data.</text>
</comment>
<dbReference type="GO" id="GO:0009307">
    <property type="term" value="P:DNA restriction-modification system"/>
    <property type="evidence" value="ECO:0007669"/>
    <property type="project" value="UniProtKB-KW"/>
</dbReference>
<dbReference type="Pfam" id="PF00145">
    <property type="entry name" value="DNA_methylase"/>
    <property type="match status" value="1"/>
</dbReference>
<dbReference type="InterPro" id="IPR050750">
    <property type="entry name" value="C5-MTase"/>
</dbReference>
<dbReference type="AlphaFoldDB" id="A0A087BIA5"/>
<keyword evidence="2 5" id="KW-0808">Transferase</keyword>
<dbReference type="Gene3D" id="3.40.50.150">
    <property type="entry name" value="Vaccinia Virus protein VP39"/>
    <property type="match status" value="1"/>
</dbReference>
<evidence type="ECO:0000256" key="7">
    <source>
        <dbReference type="RuleBase" id="RU000417"/>
    </source>
</evidence>
<dbReference type="GO" id="GO:0032259">
    <property type="term" value="P:methylation"/>
    <property type="evidence" value="ECO:0007669"/>
    <property type="project" value="UniProtKB-KW"/>
</dbReference>
<dbReference type="Proteomes" id="UP000029060">
    <property type="component" value="Unassembled WGS sequence"/>
</dbReference>
<dbReference type="InterPro" id="IPR029063">
    <property type="entry name" value="SAM-dependent_MTases_sf"/>
</dbReference>
<dbReference type="RefSeq" id="WP_033523024.1">
    <property type="nucleotide sequence ID" value="NZ_JGZC01000005.1"/>
</dbReference>
<keyword evidence="3 5" id="KW-0949">S-adenosyl-L-methionine</keyword>
<evidence type="ECO:0000256" key="5">
    <source>
        <dbReference type="PROSITE-ProRule" id="PRU01016"/>
    </source>
</evidence>
<dbReference type="PANTHER" id="PTHR46098:SF1">
    <property type="entry name" value="TRNA (CYTOSINE(38)-C(5))-METHYLTRANSFERASE"/>
    <property type="match status" value="1"/>
</dbReference>
<dbReference type="SUPFAM" id="SSF53335">
    <property type="entry name" value="S-adenosyl-L-methionine-dependent methyltransferases"/>
    <property type="match status" value="1"/>
</dbReference>
<evidence type="ECO:0000256" key="3">
    <source>
        <dbReference type="ARBA" id="ARBA00022691"/>
    </source>
</evidence>
<accession>A0A087BIA5</accession>
<evidence type="ECO:0000256" key="6">
    <source>
        <dbReference type="RuleBase" id="RU000416"/>
    </source>
</evidence>
<dbReference type="EC" id="2.1.1.37" evidence="7"/>
<protein>
    <recommendedName>
        <fullName evidence="7">Cytosine-specific methyltransferase</fullName>
        <ecNumber evidence="7">2.1.1.37</ecNumber>
    </recommendedName>
</protein>
<evidence type="ECO:0000313" key="8">
    <source>
        <dbReference type="EMBL" id="KFI70755.1"/>
    </source>
</evidence>
<dbReference type="EMBL" id="JGZC01000005">
    <property type="protein sequence ID" value="KFI70755.1"/>
    <property type="molecule type" value="Genomic_DNA"/>
</dbReference>
<sequence length="421" mass="47620">MPKEIRIAELFAGVGGFRLGLDGYDNPDYPTFHMDPAGNFRTVWANQWEPDGRDSKQFAWRCYEQRFGKGSCVNEDIAVALEEVRQGKREIPEFDMLVGGFPCQDYSVAKPLVLASGIEGKKGVLWWSINTLLEMRHPKYVLLENVDRLLKSPSSQRGRDFAIILSCLYRLGYSVEWHVINAADYGMAQRRRRVYIYAEYDAPKWDLKDRLFSSGVEARAFPIEADERFAPETFSISNDPYESTNAFGIGMKVSQFKDAGVMQSGKVLTYRVKPVYNGSRKTLGDILIPIEEVPEEFFISGKNLKAWEYLKGGKKEERTTSAGFTYTYSEGPVAFPDPLDKPSRTILTGEGGRGASRTKHVVKQDGRLRRLVPDELDQLQHFPRGWTNDGMTDGHRAFCMGNALVTEIPHRIGAIIAEDND</sequence>
<name>A0A087BIA5_9BIFI</name>
<dbReference type="PROSITE" id="PS00094">
    <property type="entry name" value="C5_MTASE_1"/>
    <property type="match status" value="1"/>
</dbReference>
<dbReference type="InterPro" id="IPR001525">
    <property type="entry name" value="C5_MeTfrase"/>
</dbReference>
<dbReference type="PANTHER" id="PTHR46098">
    <property type="entry name" value="TRNA (CYTOSINE(38)-C(5))-METHYLTRANSFERASE"/>
    <property type="match status" value="1"/>
</dbReference>
<comment type="similarity">
    <text evidence="5 6">Belongs to the class I-like SAM-binding methyltransferase superfamily. C5-methyltransferase family.</text>
</comment>
<dbReference type="InterPro" id="IPR018117">
    <property type="entry name" value="C5_DNA_meth_AS"/>
</dbReference>
<gene>
    <name evidence="8" type="ORF">BMERY_0176</name>
</gene>